<evidence type="ECO:0000313" key="14">
    <source>
        <dbReference type="EMBL" id="SSD61316.1"/>
    </source>
</evidence>
<evidence type="ECO:0000256" key="2">
    <source>
        <dbReference type="ARBA" id="ARBA00004496"/>
    </source>
</evidence>
<reference evidence="15" key="1">
    <citation type="submission" date="2018-06" db="EMBL/GenBank/DDBJ databases">
        <authorList>
            <person name="Guldener U."/>
        </authorList>
    </citation>
    <scope>NUCLEOTIDE SEQUENCE [LARGE SCALE GENOMIC DNA]</scope>
    <source>
        <strain evidence="15">UTAD17</strain>
    </source>
</reference>
<feature type="domain" description="NOT2/NOT3/NOT5 C-terminal" evidence="13">
    <location>
        <begin position="704"/>
        <end position="795"/>
    </location>
</feature>
<evidence type="ECO:0000256" key="11">
    <source>
        <dbReference type="SAM" id="MobiDB-lite"/>
    </source>
</evidence>
<evidence type="ECO:0000259" key="12">
    <source>
        <dbReference type="Pfam" id="PF04065"/>
    </source>
</evidence>
<dbReference type="GO" id="GO:0005737">
    <property type="term" value="C:cytoplasm"/>
    <property type="evidence" value="ECO:0007669"/>
    <property type="project" value="UniProtKB-SubCell"/>
</dbReference>
<feature type="region of interest" description="Disordered" evidence="11">
    <location>
        <begin position="249"/>
        <end position="290"/>
    </location>
</feature>
<proteinExistence type="inferred from homology"/>
<feature type="compositionally biased region" description="Polar residues" evidence="11">
    <location>
        <begin position="404"/>
        <end position="428"/>
    </location>
</feature>
<feature type="compositionally biased region" description="Basic and acidic residues" evidence="11">
    <location>
        <begin position="279"/>
        <end position="290"/>
    </location>
</feature>
<dbReference type="GO" id="GO:0006355">
    <property type="term" value="P:regulation of DNA-templated transcription"/>
    <property type="evidence" value="ECO:0007669"/>
    <property type="project" value="InterPro"/>
</dbReference>
<dbReference type="InterPro" id="IPR007282">
    <property type="entry name" value="NOT2/3/5_C"/>
</dbReference>
<name>A0A376B9G7_9ASCO</name>
<dbReference type="Pfam" id="PF04065">
    <property type="entry name" value="Not3"/>
    <property type="match status" value="1"/>
</dbReference>
<feature type="compositionally biased region" description="Low complexity" evidence="11">
    <location>
        <begin position="488"/>
        <end position="511"/>
    </location>
</feature>
<dbReference type="InterPro" id="IPR040168">
    <property type="entry name" value="Not2/3/5"/>
</dbReference>
<feature type="domain" description="CCR4-Not complex component Not N-terminal" evidence="12">
    <location>
        <begin position="3"/>
        <end position="233"/>
    </location>
</feature>
<comment type="subcellular location">
    <subcellularLocation>
        <location evidence="2">Cytoplasm</location>
    </subcellularLocation>
    <subcellularLocation>
        <location evidence="1">Nucleus</location>
    </subcellularLocation>
</comment>
<dbReference type="Gene3D" id="2.30.30.1020">
    <property type="entry name" value="CCR4-NOT complex subunit 2/3/5, C-terminal domain"/>
    <property type="match status" value="1"/>
</dbReference>
<keyword evidence="10" id="KW-0175">Coiled coil</keyword>
<keyword evidence="6" id="KW-0597">Phosphoprotein</keyword>
<accession>A0A376B9G7</accession>
<keyword evidence="5" id="KW-0678">Repressor</keyword>
<dbReference type="Proteomes" id="UP000262825">
    <property type="component" value="Unassembled WGS sequence"/>
</dbReference>
<feature type="region of interest" description="Disordered" evidence="11">
    <location>
        <begin position="437"/>
        <end position="456"/>
    </location>
</feature>
<evidence type="ECO:0000313" key="15">
    <source>
        <dbReference type="Proteomes" id="UP000262825"/>
    </source>
</evidence>
<dbReference type="PANTHER" id="PTHR23326">
    <property type="entry name" value="CCR4 NOT-RELATED"/>
    <property type="match status" value="1"/>
</dbReference>
<feature type="region of interest" description="Disordered" evidence="11">
    <location>
        <begin position="488"/>
        <end position="522"/>
    </location>
</feature>
<feature type="region of interest" description="Disordered" evidence="11">
    <location>
        <begin position="377"/>
        <end position="428"/>
    </location>
</feature>
<dbReference type="GO" id="GO:0000289">
    <property type="term" value="P:nuclear-transcribed mRNA poly(A) tail shortening"/>
    <property type="evidence" value="ECO:0007669"/>
    <property type="project" value="UniProtKB-ARBA"/>
</dbReference>
<keyword evidence="15" id="KW-1185">Reference proteome</keyword>
<keyword evidence="4" id="KW-0963">Cytoplasm</keyword>
<keyword evidence="9" id="KW-0539">Nucleus</keyword>
<feature type="region of interest" description="Disordered" evidence="11">
    <location>
        <begin position="328"/>
        <end position="361"/>
    </location>
</feature>
<keyword evidence="8" id="KW-0804">Transcription</keyword>
<feature type="compositionally biased region" description="Polar residues" evidence="11">
    <location>
        <begin position="336"/>
        <end position="348"/>
    </location>
</feature>
<dbReference type="GO" id="GO:0030015">
    <property type="term" value="C:CCR4-NOT core complex"/>
    <property type="evidence" value="ECO:0007669"/>
    <property type="project" value="InterPro"/>
</dbReference>
<feature type="compositionally biased region" description="Low complexity" evidence="11">
    <location>
        <begin position="392"/>
        <end position="403"/>
    </location>
</feature>
<evidence type="ECO:0000256" key="8">
    <source>
        <dbReference type="ARBA" id="ARBA00023163"/>
    </source>
</evidence>
<sequence>MAHRKLQQEIDRVFKKITEGLEVFDSYYERHEQCTNNPSQKEKLESDLKREVKKLQRLREQIKSWQSTPEVKDKDSLLTYRRNVEVAMEKYKAVEKGSKEKAYSNISLKKSEVLDPQQQAIKDCSDYLSQSIEELDRQFDAAQLDIDKLKLLQKKRKTASASNEEEIEHLTLLQTRYKWHQEKLEIALRLVANEELDPELIRNIEDDLCYYLETNRNADFVEDDSIYDALDLDSNEFIAAEVRAAFENQQRSGTSASGINPDEGDQGIGSHTNGDGENGDIRTEPLDMSKLSKKEQRKLLREQKQAAKLAAKAAAKAAEQSVQITVTEKSVREHSTTPSPLSKAATSIRSDDISEDTTGNKDKSIFSKLKKKNVLNEDSSRQEVAATGIRPSTSSTVTSKQQTPITSKPSTAQTQLSSRSVSPETSQGHQYIHQTLNGLTTTSTLKPAPPKSTGELKWAAAAAQAVHKDSIKPPATTLISLSNDSGSTISNASSSNVNSSSTTTAASKVNTPKSKNNTPSLSSISMNNNLSFSSSNPLIDIINNQKTNNIVKQQEATTNISNETVPEELIVDDYESEPSDDELDIDKQQIASMTLEESRQRFLVSQHLQTELLKPVNIDLIKLPAGLQDMVMSNFVYSNKLVPRDYLRTCINECAISRLSALPSNVKPPNAPMDIIRSIQQWDEARLSVPFFSENPDSNTVNISKDVLLTFHELDTFSLFYAYYFALTPLENKIAEILLTERQWKCNIAGDTWFLSLGDAKFSNEMYEIRDFKIFKCDDWTCVDKVNFKLDYSVLAHPQQQPNVNINNIHTANIPGNTSNNTNLDAVLSPKVHNIERSMSNGQTLLQHLKGGLL</sequence>
<comment type="similarity">
    <text evidence="3">Belongs to the CNOT2/3/5 family.</text>
</comment>
<dbReference type="AlphaFoldDB" id="A0A376B9G7"/>
<gene>
    <name evidence="14" type="ORF">SCODWIG_03077</name>
</gene>
<evidence type="ECO:0000256" key="10">
    <source>
        <dbReference type="SAM" id="Coils"/>
    </source>
</evidence>
<evidence type="ECO:0000256" key="5">
    <source>
        <dbReference type="ARBA" id="ARBA00022491"/>
    </source>
</evidence>
<dbReference type="GO" id="GO:0005634">
    <property type="term" value="C:nucleus"/>
    <property type="evidence" value="ECO:0007669"/>
    <property type="project" value="UniProtKB-SubCell"/>
</dbReference>
<feature type="compositionally biased region" description="Polar residues" evidence="11">
    <location>
        <begin position="249"/>
        <end position="258"/>
    </location>
</feature>
<evidence type="ECO:0000256" key="7">
    <source>
        <dbReference type="ARBA" id="ARBA00023015"/>
    </source>
</evidence>
<dbReference type="InterPro" id="IPR012270">
    <property type="entry name" value="CCR4-NOT_su3/5"/>
</dbReference>
<evidence type="ECO:0000256" key="4">
    <source>
        <dbReference type="ARBA" id="ARBA00022490"/>
    </source>
</evidence>
<dbReference type="PIRSF" id="PIRSF005290">
    <property type="entry name" value="NOT_su_3_5"/>
    <property type="match status" value="1"/>
</dbReference>
<dbReference type="InterPro" id="IPR038635">
    <property type="entry name" value="CCR4-NOT_su2/3/5_C_sf"/>
</dbReference>
<organism evidence="14 15">
    <name type="scientific">Saccharomycodes ludwigii</name>
    <dbReference type="NCBI Taxonomy" id="36035"/>
    <lineage>
        <taxon>Eukaryota</taxon>
        <taxon>Fungi</taxon>
        <taxon>Dikarya</taxon>
        <taxon>Ascomycota</taxon>
        <taxon>Saccharomycotina</taxon>
        <taxon>Saccharomycetes</taxon>
        <taxon>Saccharomycodales</taxon>
        <taxon>Saccharomycodaceae</taxon>
        <taxon>Saccharomycodes</taxon>
    </lineage>
</organism>
<dbReference type="Pfam" id="PF04153">
    <property type="entry name" value="NOT2_3_5_C"/>
    <property type="match status" value="1"/>
</dbReference>
<evidence type="ECO:0000256" key="1">
    <source>
        <dbReference type="ARBA" id="ARBA00004123"/>
    </source>
</evidence>
<feature type="coiled-coil region" evidence="10">
    <location>
        <begin position="41"/>
        <end position="68"/>
    </location>
</feature>
<evidence type="ECO:0000256" key="3">
    <source>
        <dbReference type="ARBA" id="ARBA00007682"/>
    </source>
</evidence>
<evidence type="ECO:0000256" key="6">
    <source>
        <dbReference type="ARBA" id="ARBA00022553"/>
    </source>
</evidence>
<keyword evidence="7" id="KW-0805">Transcription regulation</keyword>
<dbReference type="VEuPathDB" id="FungiDB:SCODWIG_03077"/>
<dbReference type="InterPro" id="IPR007207">
    <property type="entry name" value="Not_N"/>
</dbReference>
<dbReference type="OrthoDB" id="293823at2759"/>
<evidence type="ECO:0000256" key="9">
    <source>
        <dbReference type="ARBA" id="ARBA00023242"/>
    </source>
</evidence>
<evidence type="ECO:0000259" key="13">
    <source>
        <dbReference type="Pfam" id="PF04153"/>
    </source>
</evidence>
<dbReference type="EMBL" id="UFAJ01000649">
    <property type="protein sequence ID" value="SSD61316.1"/>
    <property type="molecule type" value="Genomic_DNA"/>
</dbReference>
<protein>
    <submittedName>
        <fullName evidence="14">Related to General negative regulator of transcription subunit 3</fullName>
    </submittedName>
</protein>